<gene>
    <name evidence="1" type="ORF">K469DRAFT_721216</name>
</gene>
<sequence length="53" mass="5641">MSDHDAFLEIDKNIFVVSVYLDAPVTQIITDITQADGGPAGYLGGKVVDDGMQ</sequence>
<dbReference type="OrthoDB" id="5230585at2759"/>
<evidence type="ECO:0000313" key="1">
    <source>
        <dbReference type="EMBL" id="KAF2190370.1"/>
    </source>
</evidence>
<proteinExistence type="predicted"/>
<name>A0A6A6EJQ0_9PEZI</name>
<dbReference type="AlphaFoldDB" id="A0A6A6EJQ0"/>
<evidence type="ECO:0000313" key="2">
    <source>
        <dbReference type="Proteomes" id="UP000800200"/>
    </source>
</evidence>
<dbReference type="Proteomes" id="UP000800200">
    <property type="component" value="Unassembled WGS sequence"/>
</dbReference>
<protein>
    <submittedName>
        <fullName evidence="1">Uncharacterized protein</fullName>
    </submittedName>
</protein>
<reference evidence="1" key="1">
    <citation type="journal article" date="2020" name="Stud. Mycol.">
        <title>101 Dothideomycetes genomes: a test case for predicting lifestyles and emergence of pathogens.</title>
        <authorList>
            <person name="Haridas S."/>
            <person name="Albert R."/>
            <person name="Binder M."/>
            <person name="Bloem J."/>
            <person name="Labutti K."/>
            <person name="Salamov A."/>
            <person name="Andreopoulos B."/>
            <person name="Baker S."/>
            <person name="Barry K."/>
            <person name="Bills G."/>
            <person name="Bluhm B."/>
            <person name="Cannon C."/>
            <person name="Castanera R."/>
            <person name="Culley D."/>
            <person name="Daum C."/>
            <person name="Ezra D."/>
            <person name="Gonzalez J."/>
            <person name="Henrissat B."/>
            <person name="Kuo A."/>
            <person name="Liang C."/>
            <person name="Lipzen A."/>
            <person name="Lutzoni F."/>
            <person name="Magnuson J."/>
            <person name="Mondo S."/>
            <person name="Nolan M."/>
            <person name="Ohm R."/>
            <person name="Pangilinan J."/>
            <person name="Park H.-J."/>
            <person name="Ramirez L."/>
            <person name="Alfaro M."/>
            <person name="Sun H."/>
            <person name="Tritt A."/>
            <person name="Yoshinaga Y."/>
            <person name="Zwiers L.-H."/>
            <person name="Turgeon B."/>
            <person name="Goodwin S."/>
            <person name="Spatafora J."/>
            <person name="Crous P."/>
            <person name="Grigoriev I."/>
        </authorList>
    </citation>
    <scope>NUCLEOTIDE SEQUENCE</scope>
    <source>
        <strain evidence="1">CBS 207.26</strain>
    </source>
</reference>
<accession>A0A6A6EJQ0</accession>
<organism evidence="1 2">
    <name type="scientific">Zopfia rhizophila CBS 207.26</name>
    <dbReference type="NCBI Taxonomy" id="1314779"/>
    <lineage>
        <taxon>Eukaryota</taxon>
        <taxon>Fungi</taxon>
        <taxon>Dikarya</taxon>
        <taxon>Ascomycota</taxon>
        <taxon>Pezizomycotina</taxon>
        <taxon>Dothideomycetes</taxon>
        <taxon>Dothideomycetes incertae sedis</taxon>
        <taxon>Zopfiaceae</taxon>
        <taxon>Zopfia</taxon>
    </lineage>
</organism>
<keyword evidence="2" id="KW-1185">Reference proteome</keyword>
<dbReference type="EMBL" id="ML994618">
    <property type="protein sequence ID" value="KAF2190370.1"/>
    <property type="molecule type" value="Genomic_DNA"/>
</dbReference>